<feature type="compositionally biased region" description="Polar residues" evidence="1">
    <location>
        <begin position="92"/>
        <end position="103"/>
    </location>
</feature>
<dbReference type="AlphaFoldDB" id="E4XNC2"/>
<accession>E4XNC2</accession>
<dbReference type="InParanoid" id="E4XNC2"/>
<organism evidence="2">
    <name type="scientific">Oikopleura dioica</name>
    <name type="common">Tunicate</name>
    <dbReference type="NCBI Taxonomy" id="34765"/>
    <lineage>
        <taxon>Eukaryota</taxon>
        <taxon>Metazoa</taxon>
        <taxon>Chordata</taxon>
        <taxon>Tunicata</taxon>
        <taxon>Appendicularia</taxon>
        <taxon>Copelata</taxon>
        <taxon>Oikopleuridae</taxon>
        <taxon>Oikopleura</taxon>
    </lineage>
</organism>
<feature type="compositionally biased region" description="Basic and acidic residues" evidence="1">
    <location>
        <begin position="300"/>
        <end position="316"/>
    </location>
</feature>
<reference evidence="2" key="1">
    <citation type="journal article" date="2010" name="Science">
        <title>Plasticity of animal genome architecture unmasked by rapid evolution of a pelagic tunicate.</title>
        <authorList>
            <person name="Denoeud F."/>
            <person name="Henriet S."/>
            <person name="Mungpakdee S."/>
            <person name="Aury J.M."/>
            <person name="Da Silva C."/>
            <person name="Brinkmann H."/>
            <person name="Mikhaleva J."/>
            <person name="Olsen L.C."/>
            <person name="Jubin C."/>
            <person name="Canestro C."/>
            <person name="Bouquet J.M."/>
            <person name="Danks G."/>
            <person name="Poulain J."/>
            <person name="Campsteijn C."/>
            <person name="Adamski M."/>
            <person name="Cross I."/>
            <person name="Yadetie F."/>
            <person name="Muffato M."/>
            <person name="Louis A."/>
            <person name="Butcher S."/>
            <person name="Tsagkogeorga G."/>
            <person name="Konrad A."/>
            <person name="Singh S."/>
            <person name="Jensen M.F."/>
            <person name="Cong E.H."/>
            <person name="Eikeseth-Otteraa H."/>
            <person name="Noel B."/>
            <person name="Anthouard V."/>
            <person name="Porcel B.M."/>
            <person name="Kachouri-Lafond R."/>
            <person name="Nishino A."/>
            <person name="Ugolini M."/>
            <person name="Chourrout P."/>
            <person name="Nishida H."/>
            <person name="Aasland R."/>
            <person name="Huzurbazar S."/>
            <person name="Westhof E."/>
            <person name="Delsuc F."/>
            <person name="Lehrach H."/>
            <person name="Reinhardt R."/>
            <person name="Weissenbach J."/>
            <person name="Roy S.W."/>
            <person name="Artiguenave F."/>
            <person name="Postlethwait J.H."/>
            <person name="Manak J.R."/>
            <person name="Thompson E.M."/>
            <person name="Jaillon O."/>
            <person name="Du Pasquier L."/>
            <person name="Boudinot P."/>
            <person name="Liberles D.A."/>
            <person name="Volff J.N."/>
            <person name="Philippe H."/>
            <person name="Lenhard B."/>
            <person name="Roest Crollius H."/>
            <person name="Wincker P."/>
            <person name="Chourrout D."/>
        </authorList>
    </citation>
    <scope>NUCLEOTIDE SEQUENCE [LARGE SCALE GENOMIC DNA]</scope>
</reference>
<keyword evidence="3" id="KW-1185">Reference proteome</keyword>
<dbReference type="EMBL" id="FN653082">
    <property type="protein sequence ID" value="CBY11360.1"/>
    <property type="molecule type" value="Genomic_DNA"/>
</dbReference>
<evidence type="ECO:0000256" key="1">
    <source>
        <dbReference type="SAM" id="MobiDB-lite"/>
    </source>
</evidence>
<feature type="compositionally biased region" description="Polar residues" evidence="1">
    <location>
        <begin position="44"/>
        <end position="58"/>
    </location>
</feature>
<feature type="region of interest" description="Disordered" evidence="1">
    <location>
        <begin position="1"/>
        <end position="261"/>
    </location>
</feature>
<gene>
    <name evidence="2" type="ORF">GSOID_T00015678001</name>
</gene>
<feature type="compositionally biased region" description="Polar residues" evidence="1">
    <location>
        <begin position="66"/>
        <end position="83"/>
    </location>
</feature>
<feature type="compositionally biased region" description="Polar residues" evidence="1">
    <location>
        <begin position="122"/>
        <end position="135"/>
    </location>
</feature>
<feature type="region of interest" description="Disordered" evidence="1">
    <location>
        <begin position="1230"/>
        <end position="1253"/>
    </location>
</feature>
<evidence type="ECO:0000313" key="3">
    <source>
        <dbReference type="Proteomes" id="UP000001307"/>
    </source>
</evidence>
<name>E4XNC2_OIKDI</name>
<dbReference type="OrthoDB" id="10221136at2759"/>
<evidence type="ECO:0000313" key="2">
    <source>
        <dbReference type="EMBL" id="CBY11360.1"/>
    </source>
</evidence>
<dbReference type="Proteomes" id="UP000001307">
    <property type="component" value="Unassembled WGS sequence"/>
</dbReference>
<feature type="compositionally biased region" description="Basic residues" evidence="1">
    <location>
        <begin position="1241"/>
        <end position="1253"/>
    </location>
</feature>
<sequence>MPGGRTDWNDDDDDDDLDRLFQSSQTDNARLEWQMSSSSRSRRQNSTLQPARQPSRRNLQPRERPSTSSLPKTARQTNPSTSRARALPEPSTGRSESSNPSKASSRTPSTSTTRTPSHRMQTRISSLESSFNQSENAEDVNRAALQQRITSGRQQVSLRSQSRSSNPVLPSSSRELQAGLKKSTPKTSKRQVNIFPTAVEPTPSKRRMADRRVKDEAKRASSLKREADSPDKSYVFESNSRNEFVDQRQTRQRKKQKLQVSPIRANIVSTLDREKRYDKTDNSTSRIELSIDDRCDASLESTRKITDPESKTETNKTGKSRTQNGLLSRFHSAVTSVEAIKELNDPTVGRTKKPQYDRIKKLPKKHSPFDPAPIEKIQLPSEGRDSSVHLNLLSSWQNLIIDEGHKKVNNSTDEIPQSWGWSASREDRKLGNDLRLSRVRTERTKNLLAELKRIDFDPDMEVLPKWRDCKNPCETSWNEIETESDDEQNHFQTSTQPNRFLKKMNSSEIKKDRSKYSYSAENYKSLFRPEEPEVIKKQETNPAKLKRIEDQNWDMLDDDLSQKYFCRSLKLGRRKKGRGRTTSDSFDVNEKKQTRKKIGEKCEKKADTKTLFISKNIHKIIKDEEEMVNDYNYRLDCEEHYYERRKKPQNVLRNRVWQYCKDFSRYAAESIYDNPDYDDRHELQNHLNLFNSQYLGYLAGDAIAMKIICDERKNKPVTYYDDEQTGEQLVDFKEDEEGHFYGVSFKEGNNWTNMDPIVKDMISALVREIFKSLKELETDIVSSRYFEKMTSKQTWKTAAIEPKSRAHSGLEHITMLLKIAADLALAKIEVRLELTSNQSFTSFYKALLLLGRPQAIVPFVRKEDWNGFVEAVLGFLTVLLGNPTVCMCDPSDPYFDEIFPKLGAQFWASVYKWVIYLVAYGFKYNDSEYLDFLKPRLITFVRLYENCQYQRYRARKNYNLSYYKDVVEYNLEADALKELDSDQREFLDSLDLTNPIDSLHETEKHRTHGLLHVIEKLTNLGSIPYSNYIFKIWGRSDNPRATYESFNFSQKHDHLIQTQWSRPVYRRFFPMAEYKLDNVASHQFVEFYIEALANLKKVLPENCEKIVKDGPCKKEHIEALKPFAHCVQQITDIATLSFRASIGVTGLLEKKLEAFADDEKIIEAERECLEFGYADQLQKIRFKIRLMIKPIEELIEPYLAFLPAQVRYNWDRFHEVAFPILRENGRGVSLPPRSREEIARTRSRTPKKAPIKK</sequence>
<feature type="compositionally biased region" description="Low complexity" evidence="1">
    <location>
        <begin position="151"/>
        <end position="174"/>
    </location>
</feature>
<proteinExistence type="predicted"/>
<feature type="compositionally biased region" description="Low complexity" evidence="1">
    <location>
        <begin position="104"/>
        <end position="115"/>
    </location>
</feature>
<feature type="region of interest" description="Disordered" evidence="1">
    <location>
        <begin position="300"/>
        <end position="323"/>
    </location>
</feature>
<feature type="compositionally biased region" description="Basic and acidic residues" evidence="1">
    <location>
        <begin position="210"/>
        <end position="231"/>
    </location>
</feature>
<protein>
    <submittedName>
        <fullName evidence="2">Uncharacterized protein</fullName>
    </submittedName>
</protein>